<reference evidence="9 10" key="1">
    <citation type="submission" date="2016-10" db="EMBL/GenBank/DDBJ databases">
        <authorList>
            <person name="de Groot N.N."/>
        </authorList>
    </citation>
    <scope>NUCLEOTIDE SEQUENCE [LARGE SCALE GENOMIC DNA]</scope>
    <source>
        <strain evidence="9 10">R-24608</strain>
    </source>
</reference>
<comment type="similarity">
    <text evidence="6">Belongs to the class IV-like SAM-binding methyltransferase superfamily. RNA methyltransferase TrmH family. TrmL subfamily.</text>
</comment>
<dbReference type="PANTHER" id="PTHR42971:SF1">
    <property type="entry name" value="TRNA (CYTIDINE(34)-2'-O)-METHYLTRANSFERASE"/>
    <property type="match status" value="1"/>
</dbReference>
<evidence type="ECO:0000256" key="3">
    <source>
        <dbReference type="ARBA" id="ARBA00022679"/>
    </source>
</evidence>
<evidence type="ECO:0000256" key="6">
    <source>
        <dbReference type="HAMAP-Rule" id="MF_01885"/>
    </source>
</evidence>
<feature type="binding site" evidence="6 7">
    <location>
        <position position="141"/>
    </location>
    <ligand>
        <name>S-adenosyl-L-methionine</name>
        <dbReference type="ChEBI" id="CHEBI:59789"/>
    </ligand>
</feature>
<evidence type="ECO:0000259" key="8">
    <source>
        <dbReference type="Pfam" id="PF00588"/>
    </source>
</evidence>
<keyword evidence="5 6" id="KW-0819">tRNA processing</keyword>
<evidence type="ECO:0000256" key="2">
    <source>
        <dbReference type="ARBA" id="ARBA00022603"/>
    </source>
</evidence>
<evidence type="ECO:0000313" key="10">
    <source>
        <dbReference type="Proteomes" id="UP000183656"/>
    </source>
</evidence>
<dbReference type="InterPro" id="IPR029028">
    <property type="entry name" value="Alpha/beta_knot_MTases"/>
</dbReference>
<protein>
    <recommendedName>
        <fullName evidence="6">tRNA (cytidine(34)-2'-O)-methyltransferase</fullName>
        <ecNumber evidence="6">2.1.1.207</ecNumber>
    </recommendedName>
    <alternativeName>
        <fullName evidence="6">tRNA (cytidine/uridine-2'-O-)-methyltransferase TrmL</fullName>
    </alternativeName>
</protein>
<comment type="catalytic activity">
    <reaction evidence="6">
        <text>5-carboxymethylaminomethyluridine(34) in tRNA(Leu) + S-adenosyl-L-methionine = 5-carboxymethylaminomethyl-2'-O-methyluridine(34) in tRNA(Leu) + S-adenosyl-L-homocysteine + H(+)</text>
        <dbReference type="Rhea" id="RHEA:43088"/>
        <dbReference type="Rhea" id="RHEA-COMP:10333"/>
        <dbReference type="Rhea" id="RHEA-COMP:10334"/>
        <dbReference type="ChEBI" id="CHEBI:15378"/>
        <dbReference type="ChEBI" id="CHEBI:57856"/>
        <dbReference type="ChEBI" id="CHEBI:59789"/>
        <dbReference type="ChEBI" id="CHEBI:74508"/>
        <dbReference type="ChEBI" id="CHEBI:74511"/>
        <dbReference type="EC" id="2.1.1.207"/>
    </reaction>
</comment>
<dbReference type="GO" id="GO:0141098">
    <property type="term" value="F:tRNA (cytidine(34)-2'-O)-methyltransferase activity"/>
    <property type="evidence" value="ECO:0007669"/>
    <property type="project" value="RHEA"/>
</dbReference>
<dbReference type="Pfam" id="PF00588">
    <property type="entry name" value="SpoU_methylase"/>
    <property type="match status" value="1"/>
</dbReference>
<comment type="subcellular location">
    <subcellularLocation>
        <location evidence="6">Cytoplasm</location>
    </subcellularLocation>
</comment>
<feature type="binding site" evidence="6 7">
    <location>
        <position position="149"/>
    </location>
    <ligand>
        <name>S-adenosyl-L-methionine</name>
        <dbReference type="ChEBI" id="CHEBI:59789"/>
    </ligand>
</feature>
<comment type="subunit">
    <text evidence="6">Homodimer.</text>
</comment>
<evidence type="ECO:0000256" key="7">
    <source>
        <dbReference type="PIRSR" id="PIRSR029256-1"/>
    </source>
</evidence>
<dbReference type="PIRSF" id="PIRSF029256">
    <property type="entry name" value="SpoU_TrmH_prd"/>
    <property type="match status" value="1"/>
</dbReference>
<dbReference type="EMBL" id="FPBX01000001">
    <property type="protein sequence ID" value="SFU29783.1"/>
    <property type="molecule type" value="Genomic_DNA"/>
</dbReference>
<comment type="catalytic activity">
    <reaction evidence="6">
        <text>cytidine(34) in tRNA + S-adenosyl-L-methionine = 2'-O-methylcytidine(34) in tRNA + S-adenosyl-L-homocysteine + H(+)</text>
        <dbReference type="Rhea" id="RHEA:43084"/>
        <dbReference type="Rhea" id="RHEA-COMP:10331"/>
        <dbReference type="Rhea" id="RHEA-COMP:10332"/>
        <dbReference type="ChEBI" id="CHEBI:15378"/>
        <dbReference type="ChEBI" id="CHEBI:57856"/>
        <dbReference type="ChEBI" id="CHEBI:59789"/>
        <dbReference type="ChEBI" id="CHEBI:74495"/>
        <dbReference type="ChEBI" id="CHEBI:82748"/>
        <dbReference type="EC" id="2.1.1.207"/>
    </reaction>
</comment>
<proteinExistence type="inferred from homology"/>
<dbReference type="EC" id="2.1.1.207" evidence="6"/>
<accession>A0A1I7F0N7</accession>
<feature type="binding site" evidence="6 7">
    <location>
        <position position="119"/>
    </location>
    <ligand>
        <name>S-adenosyl-L-methionine</name>
        <dbReference type="ChEBI" id="CHEBI:59789"/>
    </ligand>
</feature>
<dbReference type="GO" id="GO:0141102">
    <property type="term" value="F:tRNA (5-carboxymethylaminomethyluridine(34)-2'-O)-methyltransferase activity"/>
    <property type="evidence" value="ECO:0007669"/>
    <property type="project" value="RHEA"/>
</dbReference>
<dbReference type="InterPro" id="IPR001537">
    <property type="entry name" value="SpoU_MeTrfase"/>
</dbReference>
<dbReference type="CDD" id="cd18094">
    <property type="entry name" value="SpoU-like_TrmL"/>
    <property type="match status" value="1"/>
</dbReference>
<evidence type="ECO:0000256" key="4">
    <source>
        <dbReference type="ARBA" id="ARBA00022691"/>
    </source>
</evidence>
<dbReference type="STRING" id="343013.SAMN04489707_100193"/>
<organism evidence="9 10">
    <name type="scientific">Paenacidovorax caeni</name>
    <dbReference type="NCBI Taxonomy" id="343013"/>
    <lineage>
        <taxon>Bacteria</taxon>
        <taxon>Pseudomonadati</taxon>
        <taxon>Pseudomonadota</taxon>
        <taxon>Betaproteobacteria</taxon>
        <taxon>Burkholderiales</taxon>
        <taxon>Comamonadaceae</taxon>
        <taxon>Paenacidovorax</taxon>
    </lineage>
</organism>
<dbReference type="GO" id="GO:0005737">
    <property type="term" value="C:cytoplasm"/>
    <property type="evidence" value="ECO:0007669"/>
    <property type="project" value="UniProtKB-SubCell"/>
</dbReference>
<dbReference type="FunFam" id="3.40.1280.10:FF:000002">
    <property type="entry name" value="Peptidylprolyl isomerase"/>
    <property type="match status" value="1"/>
</dbReference>
<evidence type="ECO:0000256" key="5">
    <source>
        <dbReference type="ARBA" id="ARBA00022694"/>
    </source>
</evidence>
<dbReference type="GO" id="GO:0042802">
    <property type="term" value="F:identical protein binding"/>
    <property type="evidence" value="ECO:0007669"/>
    <property type="project" value="UniProtKB-ARBA"/>
</dbReference>
<dbReference type="Gene3D" id="3.40.1280.10">
    <property type="match status" value="1"/>
</dbReference>
<evidence type="ECO:0000313" key="9">
    <source>
        <dbReference type="EMBL" id="SFU29783.1"/>
    </source>
</evidence>
<dbReference type="InterPro" id="IPR029026">
    <property type="entry name" value="tRNA_m1G_MTases_N"/>
</dbReference>
<feature type="binding site" evidence="6 7">
    <location>
        <position position="97"/>
    </location>
    <ligand>
        <name>S-adenosyl-L-methionine</name>
        <dbReference type="ChEBI" id="CHEBI:59789"/>
    </ligand>
</feature>
<keyword evidence="4 6" id="KW-0949">S-adenosyl-L-methionine</keyword>
<sequence>MDHSNPYAPLRGRTIRGMFHIVLVEPEIPPNTGNVIRLAANTGCALHLVEPLGFSMEDRLLRRAGLDYHETARVLRHADWPSFLRDARPDPARMFAMTTHGAQPVHATAFQPGDWLVFGAETRGLAPALRETFAPGQRLRLPMVAGQRSLNLSNAVAVTVFEAWRQNGFAMPD</sequence>
<dbReference type="SUPFAM" id="SSF75217">
    <property type="entry name" value="alpha/beta knot"/>
    <property type="match status" value="1"/>
</dbReference>
<dbReference type="PANTHER" id="PTHR42971">
    <property type="entry name" value="TRNA (CYTIDINE(34)-2'-O)-METHYLTRANSFERASE"/>
    <property type="match status" value="1"/>
</dbReference>
<comment type="function">
    <text evidence="6">Methylates the ribose at the nucleotide 34 wobble position in the two leucyl isoacceptors tRNA(Leu)(CmAA) and tRNA(Leu)(cmnm5UmAA). Catalyzes the methyl transfer from S-adenosyl-L-methionine to the 2'-OH of the wobble nucleotide.</text>
</comment>
<dbReference type="InterPro" id="IPR016914">
    <property type="entry name" value="TrmL"/>
</dbReference>
<name>A0A1I7F0N7_9BURK</name>
<keyword evidence="3 6" id="KW-0808">Transferase</keyword>
<evidence type="ECO:0000256" key="1">
    <source>
        <dbReference type="ARBA" id="ARBA00022490"/>
    </source>
</evidence>
<dbReference type="GO" id="GO:0003723">
    <property type="term" value="F:RNA binding"/>
    <property type="evidence" value="ECO:0007669"/>
    <property type="project" value="InterPro"/>
</dbReference>
<dbReference type="GO" id="GO:0002132">
    <property type="term" value="P:wobble position uridine ribose methylation"/>
    <property type="evidence" value="ECO:0007669"/>
    <property type="project" value="TreeGrafter"/>
</dbReference>
<dbReference type="GO" id="GO:0002131">
    <property type="term" value="P:wobble position cytosine ribose methylation"/>
    <property type="evidence" value="ECO:0007669"/>
    <property type="project" value="TreeGrafter"/>
</dbReference>
<keyword evidence="10" id="KW-1185">Reference proteome</keyword>
<dbReference type="AlphaFoldDB" id="A0A1I7F0N7"/>
<feature type="domain" description="tRNA/rRNA methyltransferase SpoU type" evidence="8">
    <location>
        <begin position="19"/>
        <end position="160"/>
    </location>
</feature>
<keyword evidence="1 6" id="KW-0963">Cytoplasm</keyword>
<dbReference type="Proteomes" id="UP000183656">
    <property type="component" value="Unassembled WGS sequence"/>
</dbReference>
<dbReference type="HAMAP" id="MF_01885">
    <property type="entry name" value="tRNA_methyltr_TrmL"/>
    <property type="match status" value="1"/>
</dbReference>
<keyword evidence="2 6" id="KW-0489">Methyltransferase</keyword>
<gene>
    <name evidence="6" type="primary">trmL</name>
    <name evidence="9" type="ORF">SAMN04489707_100193</name>
</gene>